<dbReference type="PANTHER" id="PTHR46295:SF1">
    <property type="entry name" value="ENDOPLASMIC RETICULUM RESIDENT PROTEIN 44"/>
    <property type="match status" value="1"/>
</dbReference>
<dbReference type="GeneID" id="126882366"/>
<dbReference type="Gene3D" id="3.40.30.10">
    <property type="entry name" value="Glutaredoxin"/>
    <property type="match status" value="1"/>
</dbReference>
<evidence type="ECO:0000313" key="4">
    <source>
        <dbReference type="Proteomes" id="UP001652700"/>
    </source>
</evidence>
<keyword evidence="4" id="KW-1185">Reference proteome</keyword>
<keyword evidence="1" id="KW-0732">Signal</keyword>
<evidence type="ECO:0000313" key="3">
    <source>
        <dbReference type="EnsemblMetazoa" id="XP_050503215.1"/>
    </source>
</evidence>
<protein>
    <recommendedName>
        <fullName evidence="2">Thioredoxin domain-containing protein</fullName>
    </recommendedName>
</protein>
<organism evidence="3 4">
    <name type="scientific">Diabrotica virgifera virgifera</name>
    <name type="common">western corn rootworm</name>
    <dbReference type="NCBI Taxonomy" id="50390"/>
    <lineage>
        <taxon>Eukaryota</taxon>
        <taxon>Metazoa</taxon>
        <taxon>Ecdysozoa</taxon>
        <taxon>Arthropoda</taxon>
        <taxon>Hexapoda</taxon>
        <taxon>Insecta</taxon>
        <taxon>Pterygota</taxon>
        <taxon>Neoptera</taxon>
        <taxon>Endopterygota</taxon>
        <taxon>Coleoptera</taxon>
        <taxon>Polyphaga</taxon>
        <taxon>Cucujiformia</taxon>
        <taxon>Chrysomeloidea</taxon>
        <taxon>Chrysomelidae</taxon>
        <taxon>Galerucinae</taxon>
        <taxon>Diabroticina</taxon>
        <taxon>Diabroticites</taxon>
        <taxon>Diabrotica</taxon>
    </lineage>
</organism>
<dbReference type="EnsemblMetazoa" id="XM_050647258.1">
    <property type="protein sequence ID" value="XP_050503215.1"/>
    <property type="gene ID" value="LOC126882366"/>
</dbReference>
<accession>A0ABM5JZ56</accession>
<dbReference type="Pfam" id="PF00085">
    <property type="entry name" value="Thioredoxin"/>
    <property type="match status" value="1"/>
</dbReference>
<dbReference type="InterPro" id="IPR013766">
    <property type="entry name" value="Thioredoxin_domain"/>
</dbReference>
<dbReference type="PROSITE" id="PS51352">
    <property type="entry name" value="THIOREDOXIN_2"/>
    <property type="match status" value="1"/>
</dbReference>
<name>A0ABM5JZ56_DIAVI</name>
<evidence type="ECO:0000256" key="1">
    <source>
        <dbReference type="SAM" id="SignalP"/>
    </source>
</evidence>
<feature type="domain" description="Thioredoxin" evidence="2">
    <location>
        <begin position="15"/>
        <end position="142"/>
    </location>
</feature>
<reference evidence="3" key="1">
    <citation type="submission" date="2025-05" db="UniProtKB">
        <authorList>
            <consortium name="EnsemblMetazoa"/>
        </authorList>
    </citation>
    <scope>IDENTIFICATION</scope>
</reference>
<sequence length="142" mass="16545">MTFRISKMYNIRTTLFLLTTIIYLIEPTKSEAVHLTKENMDNILASNELIFVMFYTNWCKYSQLTLPIFDETAEAIAKEFPGAGRVFLGKVDCDKEKSLFSKYEIKKVPTLICFRNGHKPMVEKYTGERSVKAFTNYIRAQF</sequence>
<feature type="chain" id="PRO_5046966642" description="Thioredoxin domain-containing protein" evidence="1">
    <location>
        <begin position="31"/>
        <end position="142"/>
    </location>
</feature>
<feature type="signal peptide" evidence="1">
    <location>
        <begin position="1"/>
        <end position="30"/>
    </location>
</feature>
<proteinExistence type="predicted"/>
<dbReference type="Proteomes" id="UP001652700">
    <property type="component" value="Unplaced"/>
</dbReference>
<dbReference type="InterPro" id="IPR036249">
    <property type="entry name" value="Thioredoxin-like_sf"/>
</dbReference>
<evidence type="ECO:0000259" key="2">
    <source>
        <dbReference type="PROSITE" id="PS51352"/>
    </source>
</evidence>
<dbReference type="PANTHER" id="PTHR46295">
    <property type="entry name" value="ENDOPLASMIC RETICULUM RESIDENT PROTEIN 44"/>
    <property type="match status" value="1"/>
</dbReference>
<dbReference type="SUPFAM" id="SSF52833">
    <property type="entry name" value="Thioredoxin-like"/>
    <property type="match status" value="1"/>
</dbReference>
<dbReference type="RefSeq" id="XP_050503215.1">
    <property type="nucleotide sequence ID" value="XM_050647258.1"/>
</dbReference>
<dbReference type="InterPro" id="IPR052643">
    <property type="entry name" value="ERP44"/>
</dbReference>